<name>V4B4E7_LOTGI</name>
<evidence type="ECO:0000313" key="1">
    <source>
        <dbReference type="EMBL" id="ESP05328.1"/>
    </source>
</evidence>
<sequence>MCHRREERGWYEWIEDKEMCQNSFKTSTSTVKKYLQNNDVLTKEVTVTETLSNKPKWAEKSESEEKSIPTMDTFDSAVLQKIKAISGEDISHKHASEGSY</sequence>
<accession>V4B4E7</accession>
<gene>
    <name evidence="1" type="ORF">LOTGIDRAFT_152167</name>
</gene>
<dbReference type="Proteomes" id="UP000030746">
    <property type="component" value="Unassembled WGS sequence"/>
</dbReference>
<evidence type="ECO:0000313" key="2">
    <source>
        <dbReference type="Proteomes" id="UP000030746"/>
    </source>
</evidence>
<dbReference type="HOGENOM" id="CLU_2309156_0_0_1"/>
<dbReference type="RefSeq" id="XP_009043873.1">
    <property type="nucleotide sequence ID" value="XM_009045625.1"/>
</dbReference>
<dbReference type="EMBL" id="KB199650">
    <property type="protein sequence ID" value="ESP05328.1"/>
    <property type="molecule type" value="Genomic_DNA"/>
</dbReference>
<protein>
    <submittedName>
        <fullName evidence="1">Uncharacterized protein</fullName>
    </submittedName>
</protein>
<reference evidence="1 2" key="1">
    <citation type="journal article" date="2013" name="Nature">
        <title>Insights into bilaterian evolution from three spiralian genomes.</title>
        <authorList>
            <person name="Simakov O."/>
            <person name="Marletaz F."/>
            <person name="Cho S.J."/>
            <person name="Edsinger-Gonzales E."/>
            <person name="Havlak P."/>
            <person name="Hellsten U."/>
            <person name="Kuo D.H."/>
            <person name="Larsson T."/>
            <person name="Lv J."/>
            <person name="Arendt D."/>
            <person name="Savage R."/>
            <person name="Osoegawa K."/>
            <person name="de Jong P."/>
            <person name="Grimwood J."/>
            <person name="Chapman J.A."/>
            <person name="Shapiro H."/>
            <person name="Aerts A."/>
            <person name="Otillar R.P."/>
            <person name="Terry A.Y."/>
            <person name="Boore J.L."/>
            <person name="Grigoriev I.V."/>
            <person name="Lindberg D.R."/>
            <person name="Seaver E.C."/>
            <person name="Weisblat D.A."/>
            <person name="Putnam N.H."/>
            <person name="Rokhsar D.S."/>
        </authorList>
    </citation>
    <scope>NUCLEOTIDE SEQUENCE [LARGE SCALE GENOMIC DNA]</scope>
</reference>
<dbReference type="GeneID" id="20235612"/>
<keyword evidence="2" id="KW-1185">Reference proteome</keyword>
<dbReference type="AlphaFoldDB" id="V4B4E7"/>
<proteinExistence type="predicted"/>
<organism evidence="1 2">
    <name type="scientific">Lottia gigantea</name>
    <name type="common">Giant owl limpet</name>
    <dbReference type="NCBI Taxonomy" id="225164"/>
    <lineage>
        <taxon>Eukaryota</taxon>
        <taxon>Metazoa</taxon>
        <taxon>Spiralia</taxon>
        <taxon>Lophotrochozoa</taxon>
        <taxon>Mollusca</taxon>
        <taxon>Gastropoda</taxon>
        <taxon>Patellogastropoda</taxon>
        <taxon>Lottioidea</taxon>
        <taxon>Lottiidae</taxon>
        <taxon>Lottia</taxon>
    </lineage>
</organism>
<dbReference type="CTD" id="20235612"/>
<dbReference type="KEGG" id="lgi:LOTGIDRAFT_152167"/>